<dbReference type="SMART" id="SM00530">
    <property type="entry name" value="HTH_XRE"/>
    <property type="match status" value="1"/>
</dbReference>
<organism evidence="2 3">
    <name type="scientific">Stenotrophomonas oahuensis</name>
    <dbReference type="NCBI Taxonomy" id="3003271"/>
    <lineage>
        <taxon>Bacteria</taxon>
        <taxon>Pseudomonadati</taxon>
        <taxon>Pseudomonadota</taxon>
        <taxon>Gammaproteobacteria</taxon>
        <taxon>Lysobacterales</taxon>
        <taxon>Lysobacteraceae</taxon>
        <taxon>Stenotrophomonas</taxon>
    </lineage>
</organism>
<gene>
    <name evidence="2" type="ORF">PDM29_01815</name>
</gene>
<evidence type="ECO:0000313" key="3">
    <source>
        <dbReference type="Proteomes" id="UP001302072"/>
    </source>
</evidence>
<protein>
    <submittedName>
        <fullName evidence="2">Helix-turn-helix domain-containing protein</fullName>
    </submittedName>
</protein>
<dbReference type="Proteomes" id="UP001302072">
    <property type="component" value="Chromosome"/>
</dbReference>
<dbReference type="Pfam" id="PF01381">
    <property type="entry name" value="HTH_3"/>
    <property type="match status" value="1"/>
</dbReference>
<dbReference type="RefSeq" id="WP_311192198.1">
    <property type="nucleotide sequence ID" value="NZ_CP115541.1"/>
</dbReference>
<accession>A0ABY9YS89</accession>
<dbReference type="InterPro" id="IPR001387">
    <property type="entry name" value="Cro/C1-type_HTH"/>
</dbReference>
<dbReference type="EMBL" id="CP115541">
    <property type="protein sequence ID" value="WNH53033.1"/>
    <property type="molecule type" value="Genomic_DNA"/>
</dbReference>
<sequence>MSNIQDMALVMCIISDMKDVILSRLADQIRRMRIERGLSQEALAAAAGVNRKTIIELEKGAAGTALGSAVAVLESMGAELNVVPAFKPTTAEMQALLGLVEPPRGRARPGKPGRGA</sequence>
<dbReference type="PROSITE" id="PS50943">
    <property type="entry name" value="HTH_CROC1"/>
    <property type="match status" value="1"/>
</dbReference>
<dbReference type="InterPro" id="IPR010982">
    <property type="entry name" value="Lambda_DNA-bd_dom_sf"/>
</dbReference>
<dbReference type="SUPFAM" id="SSF47413">
    <property type="entry name" value="lambda repressor-like DNA-binding domains"/>
    <property type="match status" value="1"/>
</dbReference>
<reference evidence="2 3" key="1">
    <citation type="submission" date="2022-12" db="EMBL/GenBank/DDBJ databases">
        <title>Two new species, Stenotrophomonas aracearum and Stenotrophomonas oahuensis, isolated from Anthurium (Araceae family) in Hawaii.</title>
        <authorList>
            <person name="Chunag S.C."/>
            <person name="Dobhal S."/>
            <person name="Alvarez A."/>
            <person name="Arif M."/>
        </authorList>
    </citation>
    <scope>NUCLEOTIDE SEQUENCE [LARGE SCALE GENOMIC DNA]</scope>
    <source>
        <strain evidence="2 3">A5586</strain>
    </source>
</reference>
<keyword evidence="3" id="KW-1185">Reference proteome</keyword>
<name>A0ABY9YS89_9GAMM</name>
<feature type="domain" description="HTH cro/C1-type" evidence="1">
    <location>
        <begin position="29"/>
        <end position="83"/>
    </location>
</feature>
<evidence type="ECO:0000259" key="1">
    <source>
        <dbReference type="PROSITE" id="PS50943"/>
    </source>
</evidence>
<evidence type="ECO:0000313" key="2">
    <source>
        <dbReference type="EMBL" id="WNH53033.1"/>
    </source>
</evidence>
<dbReference type="CDD" id="cd00093">
    <property type="entry name" value="HTH_XRE"/>
    <property type="match status" value="1"/>
</dbReference>
<proteinExistence type="predicted"/>
<dbReference type="Gene3D" id="1.10.260.40">
    <property type="entry name" value="lambda repressor-like DNA-binding domains"/>
    <property type="match status" value="1"/>
</dbReference>